<comment type="caution">
    <text evidence="1">The sequence shown here is derived from an EMBL/GenBank/DDBJ whole genome shotgun (WGS) entry which is preliminary data.</text>
</comment>
<evidence type="ECO:0000313" key="1">
    <source>
        <dbReference type="EMBL" id="KRX12907.1"/>
    </source>
</evidence>
<dbReference type="AlphaFoldDB" id="A0A0V0REK4"/>
<keyword evidence="2" id="KW-1185">Reference proteome</keyword>
<dbReference type="Proteomes" id="UP000054630">
    <property type="component" value="Unassembled WGS sequence"/>
</dbReference>
<reference evidence="1 2" key="1">
    <citation type="submission" date="2015-01" db="EMBL/GenBank/DDBJ databases">
        <title>Evolution of Trichinella species and genotypes.</title>
        <authorList>
            <person name="Korhonen P.K."/>
            <person name="Edoardo P."/>
            <person name="Giuseppe L.R."/>
            <person name="Gasser R.B."/>
        </authorList>
    </citation>
    <scope>NUCLEOTIDE SEQUENCE [LARGE SCALE GENOMIC DNA]</scope>
    <source>
        <strain evidence="1">ISS37</strain>
    </source>
</reference>
<organism evidence="1 2">
    <name type="scientific">Trichinella nelsoni</name>
    <dbReference type="NCBI Taxonomy" id="6336"/>
    <lineage>
        <taxon>Eukaryota</taxon>
        <taxon>Metazoa</taxon>
        <taxon>Ecdysozoa</taxon>
        <taxon>Nematoda</taxon>
        <taxon>Enoplea</taxon>
        <taxon>Dorylaimia</taxon>
        <taxon>Trichinellida</taxon>
        <taxon>Trichinellidae</taxon>
        <taxon>Trichinella</taxon>
    </lineage>
</organism>
<protein>
    <submittedName>
        <fullName evidence="1">Uncharacterized protein</fullName>
    </submittedName>
</protein>
<sequence length="81" mass="8840">MPQHSLAKVEETILHPGVGKVALNGRDQGYSKSQTNFAGSNWTPNSSALEWSTSNIQLYVGRPFLTVKQYTTGSSLPLMNT</sequence>
<name>A0A0V0REK4_9BILA</name>
<dbReference type="EMBL" id="JYDL01000248">
    <property type="protein sequence ID" value="KRX12907.1"/>
    <property type="molecule type" value="Genomic_DNA"/>
</dbReference>
<dbReference type="OrthoDB" id="10427454at2759"/>
<accession>A0A0V0REK4</accession>
<evidence type="ECO:0000313" key="2">
    <source>
        <dbReference type="Proteomes" id="UP000054630"/>
    </source>
</evidence>
<gene>
    <name evidence="1" type="ORF">T07_2439</name>
</gene>
<proteinExistence type="predicted"/>